<dbReference type="PANTHER" id="PTHR33566">
    <property type="entry name" value="EN/SPM-LIKE TRANSPOSON-RELATED"/>
    <property type="match status" value="1"/>
</dbReference>
<evidence type="ECO:0000313" key="2">
    <source>
        <dbReference type="RefSeq" id="XP_039143992.1"/>
    </source>
</evidence>
<accession>A0AB40CV54</accession>
<dbReference type="RefSeq" id="XP_039143992.1">
    <property type="nucleotide sequence ID" value="XM_039288058.1"/>
</dbReference>
<dbReference type="Proteomes" id="UP001515500">
    <property type="component" value="Chromosome 17"/>
</dbReference>
<organism evidence="1 2">
    <name type="scientific">Dioscorea cayennensis subsp. rotundata</name>
    <name type="common">White Guinea yam</name>
    <name type="synonym">Dioscorea rotundata</name>
    <dbReference type="NCBI Taxonomy" id="55577"/>
    <lineage>
        <taxon>Eukaryota</taxon>
        <taxon>Viridiplantae</taxon>
        <taxon>Streptophyta</taxon>
        <taxon>Embryophyta</taxon>
        <taxon>Tracheophyta</taxon>
        <taxon>Spermatophyta</taxon>
        <taxon>Magnoliopsida</taxon>
        <taxon>Liliopsida</taxon>
        <taxon>Dioscoreales</taxon>
        <taxon>Dioscoreaceae</taxon>
        <taxon>Dioscorea</taxon>
    </lineage>
</organism>
<dbReference type="PANTHER" id="PTHR33566:SF6">
    <property type="entry name" value="PROTEIN DEFECTIVE IN MERISTEM SILENCING 3"/>
    <property type="match status" value="1"/>
</dbReference>
<dbReference type="AlphaFoldDB" id="A0AB40CV54"/>
<dbReference type="GeneID" id="120281154"/>
<keyword evidence="1" id="KW-1185">Reference proteome</keyword>
<proteinExistence type="predicted"/>
<evidence type="ECO:0000313" key="1">
    <source>
        <dbReference type="Proteomes" id="UP001515500"/>
    </source>
</evidence>
<name>A0AB40CV54_DIOCR</name>
<protein>
    <submittedName>
        <fullName evidence="2">Protein DEFECTIVE IN MERISTEM SILENCING 3-like</fullName>
    </submittedName>
</protein>
<reference evidence="2" key="1">
    <citation type="submission" date="2025-08" db="UniProtKB">
        <authorList>
            <consortium name="RefSeq"/>
        </authorList>
    </citation>
    <scope>IDENTIFICATION</scope>
</reference>
<sequence length="166" mass="18623">MLAVVCKTLEDVKALEKYAKEGMIDKNAGLHGLGSSIGKLLDGSFHAISLENLKAYRGKFWVNDPQKRLDLLKPRLPDGKYPLGFLGFAVNMIDLDHNYLIYHTVKGHGLREILFYSMFARLQVYRSRVKMELAIPCISEGAISLDGVMIKANGLYLSLGQVNYMQ</sequence>
<gene>
    <name evidence="2" type="primary">LOC120281154</name>
</gene>